<evidence type="ECO:0000313" key="1">
    <source>
        <dbReference type="EMBL" id="QSR25059.1"/>
    </source>
</evidence>
<dbReference type="Proteomes" id="UP000662818">
    <property type="component" value="Chromosome"/>
</dbReference>
<dbReference type="EMBL" id="CP022295">
    <property type="protein sequence ID" value="QSR25059.1"/>
    <property type="molecule type" value="Genomic_DNA"/>
</dbReference>
<keyword evidence="2" id="KW-1185">Reference proteome</keyword>
<evidence type="ECO:0000313" key="2">
    <source>
        <dbReference type="Proteomes" id="UP000662818"/>
    </source>
</evidence>
<protein>
    <submittedName>
        <fullName evidence="1">Uncharacterized protein</fullName>
    </submittedName>
</protein>
<gene>
    <name evidence="1" type="ORF">CFH99_05425</name>
</gene>
<organism evidence="1 2">
    <name type="scientific">Nocardioides aromaticivorans</name>
    <dbReference type="NCBI Taxonomy" id="200618"/>
    <lineage>
        <taxon>Bacteria</taxon>
        <taxon>Bacillati</taxon>
        <taxon>Actinomycetota</taxon>
        <taxon>Actinomycetes</taxon>
        <taxon>Propionibacteriales</taxon>
        <taxon>Nocardioidaceae</taxon>
        <taxon>Nocardioides</taxon>
    </lineage>
</organism>
<proteinExistence type="predicted"/>
<name>A0ABX7PGS6_9ACTN</name>
<sequence>MSGTEPEVDRTEDPMEQIVVALSPFTRRSRSLGVSHRDHYLSRGLEPGEHVLVHDPLADEHFRAVVADVEFELDDTTYRLEIGGRITADEADEWLAPPAADGHLTTVEIVALLEELRRSERDVHAALADLRAR</sequence>
<reference evidence="1 2" key="1">
    <citation type="submission" date="2017-06" db="EMBL/GenBank/DDBJ databases">
        <title>Complete Genome Sequence of the Soil Carbazole-Degrading Bacterium Nocardioides aromaticivorans IC177.</title>
        <authorList>
            <person name="Vejarano F."/>
            <person name="Suzuki-Minakuchi C."/>
            <person name="Ohtsubo Y."/>
            <person name="Tsuda M."/>
            <person name="Okada K."/>
            <person name="Nojiri H."/>
        </authorList>
    </citation>
    <scope>NUCLEOTIDE SEQUENCE [LARGE SCALE GENOMIC DNA]</scope>
    <source>
        <strain evidence="1 2">IC177</strain>
    </source>
</reference>
<accession>A0ABX7PGS6</accession>